<dbReference type="GO" id="GO:0003677">
    <property type="term" value="F:DNA binding"/>
    <property type="evidence" value="ECO:0007669"/>
    <property type="project" value="InterPro"/>
</dbReference>
<dbReference type="InterPro" id="IPR010982">
    <property type="entry name" value="Lambda_DNA-bd_dom_sf"/>
</dbReference>
<dbReference type="Proteomes" id="UP000326505">
    <property type="component" value="Chromosome"/>
</dbReference>
<sequence>MRAMTERFSFGRRVRFHRRRRGLLQRELGALLGRSEDWVYRVEADRIPVNNVRMLSDLAEALRVEVRDLEDTPIPGGGGNGGNGGIAGIYGNDGGSLSAIRSALMRSRRLSGSLYVAREPPRLERLGAEVDAAWVRFQASAYERLAEDLPALLADARLATCEHRSGRERGQALRLFALVCHVAAVFLRNVGETSLAWTAADQGDVAAGESGDPAVMLALRRCVVHVQLGSGMAAEAVEVALQPLEGLAQRWLRSSPVALSQHGTLCLNAAVAAARVPDRSLADDLLAQAQRAADRLGADGNVMWTSFGPTNVELHRLALALEFEDGQLAVDLASRLRLGRDLPLERRARARLDVARAFEEAGRTDEAADQLKRAFRAAPAQIRAHQLARTLAGRLHRQSVRRDVYELALALGVPA</sequence>
<feature type="repeat" description="TPR" evidence="1">
    <location>
        <begin position="348"/>
        <end position="381"/>
    </location>
</feature>
<evidence type="ECO:0000256" key="1">
    <source>
        <dbReference type="PROSITE-ProRule" id="PRU00339"/>
    </source>
</evidence>
<accession>A0A5P2XIV7</accession>
<organism evidence="2 3">
    <name type="scientific">Streptomyces spectabilis</name>
    <dbReference type="NCBI Taxonomy" id="68270"/>
    <lineage>
        <taxon>Bacteria</taxon>
        <taxon>Bacillati</taxon>
        <taxon>Actinomycetota</taxon>
        <taxon>Actinomycetes</taxon>
        <taxon>Kitasatosporales</taxon>
        <taxon>Streptomycetaceae</taxon>
        <taxon>Streptomyces</taxon>
    </lineage>
</organism>
<dbReference type="SUPFAM" id="SSF47413">
    <property type="entry name" value="lambda repressor-like DNA-binding domains"/>
    <property type="match status" value="1"/>
</dbReference>
<dbReference type="OrthoDB" id="3504495at2"/>
<evidence type="ECO:0000313" key="3">
    <source>
        <dbReference type="Proteomes" id="UP000326505"/>
    </source>
</evidence>
<dbReference type="Pfam" id="PF13560">
    <property type="entry name" value="HTH_31"/>
    <property type="match status" value="1"/>
</dbReference>
<dbReference type="PROSITE" id="PS50005">
    <property type="entry name" value="TPR"/>
    <property type="match status" value="1"/>
</dbReference>
<dbReference type="AlphaFoldDB" id="A0A5P2XIV7"/>
<dbReference type="Gene3D" id="1.10.260.40">
    <property type="entry name" value="lambda repressor-like DNA-binding domains"/>
    <property type="match status" value="1"/>
</dbReference>
<evidence type="ECO:0000313" key="2">
    <source>
        <dbReference type="EMBL" id="QEV64471.1"/>
    </source>
</evidence>
<keyword evidence="1" id="KW-0802">TPR repeat</keyword>
<reference evidence="2 3" key="1">
    <citation type="submission" date="2017-09" db="EMBL/GenBank/DDBJ databases">
        <authorList>
            <person name="Lee N."/>
            <person name="Cho B.-K."/>
        </authorList>
    </citation>
    <scope>NUCLEOTIDE SEQUENCE [LARGE SCALE GENOMIC DNA]</scope>
    <source>
        <strain evidence="2 3">ATCC 27465</strain>
    </source>
</reference>
<name>A0A5P2XIV7_STRST</name>
<gene>
    <name evidence="2" type="ORF">CP982_05080</name>
</gene>
<protein>
    <submittedName>
        <fullName evidence="2">XRE family transcriptional regulator</fullName>
    </submittedName>
</protein>
<dbReference type="InterPro" id="IPR019734">
    <property type="entry name" value="TPR_rpt"/>
</dbReference>
<dbReference type="KEGG" id="sspb:CP982_05080"/>
<proteinExistence type="predicted"/>
<dbReference type="EMBL" id="CP023690">
    <property type="protein sequence ID" value="QEV64471.1"/>
    <property type="molecule type" value="Genomic_DNA"/>
</dbReference>